<sequence>MAESEANIELFNQTDQSLPLSPSACHVILSAIMRHENCSFDFVEVVYVDEEEIVRVNREYLERAYVTDIISFRYDEESGEKEGIQGTLFCCAPRISEQAEEFDEPEKKEFQRILIHGLLHLVGYDDQSEEEKQKMRSRENFYLEHIV</sequence>
<dbReference type="EC" id="3.1.-.-" evidence="7"/>
<dbReference type="PROSITE" id="PS01306">
    <property type="entry name" value="UPF0054"/>
    <property type="match status" value="1"/>
</dbReference>
<dbReference type="PANTHER" id="PTHR46986">
    <property type="entry name" value="ENDORIBONUCLEASE YBEY, CHLOROPLASTIC"/>
    <property type="match status" value="1"/>
</dbReference>
<dbReference type="InterPro" id="IPR023091">
    <property type="entry name" value="MetalPrtase_cat_dom_sf_prd"/>
</dbReference>
<proteinExistence type="inferred from homology"/>
<dbReference type="Proteomes" id="UP000184041">
    <property type="component" value="Unassembled WGS sequence"/>
</dbReference>
<evidence type="ECO:0000313" key="8">
    <source>
        <dbReference type="EMBL" id="SHE48596.1"/>
    </source>
</evidence>
<dbReference type="GO" id="GO:0004222">
    <property type="term" value="F:metalloendopeptidase activity"/>
    <property type="evidence" value="ECO:0007669"/>
    <property type="project" value="InterPro"/>
</dbReference>
<keyword evidence="2 7" id="KW-0540">Nuclease</keyword>
<dbReference type="SUPFAM" id="SSF55486">
    <property type="entry name" value="Metalloproteases ('zincins'), catalytic domain"/>
    <property type="match status" value="1"/>
</dbReference>
<keyword evidence="5 7" id="KW-0378">Hydrolase</keyword>
<keyword evidence="6 7" id="KW-0862">Zinc</keyword>
<reference evidence="8 9" key="1">
    <citation type="submission" date="2016-11" db="EMBL/GenBank/DDBJ databases">
        <authorList>
            <person name="Jaros S."/>
            <person name="Januszkiewicz K."/>
            <person name="Wedrychowicz H."/>
        </authorList>
    </citation>
    <scope>NUCLEOTIDE SEQUENCE [LARGE SCALE GENOMIC DNA]</scope>
    <source>
        <strain evidence="8 9">DSM 21986</strain>
    </source>
</reference>
<dbReference type="InterPro" id="IPR020549">
    <property type="entry name" value="YbeY_CS"/>
</dbReference>
<accession>A0A1M4TVZ0</accession>
<dbReference type="AlphaFoldDB" id="A0A1M4TVZ0"/>
<keyword evidence="3 7" id="KW-0479">Metal-binding</keyword>
<dbReference type="GO" id="GO:0006364">
    <property type="term" value="P:rRNA processing"/>
    <property type="evidence" value="ECO:0007669"/>
    <property type="project" value="UniProtKB-UniRule"/>
</dbReference>
<comment type="subcellular location">
    <subcellularLocation>
        <location evidence="7">Cytoplasm</location>
    </subcellularLocation>
</comment>
<feature type="binding site" evidence="7">
    <location>
        <position position="126"/>
    </location>
    <ligand>
        <name>Zn(2+)</name>
        <dbReference type="ChEBI" id="CHEBI:29105"/>
        <note>catalytic</note>
    </ligand>
</feature>
<feature type="binding site" evidence="7">
    <location>
        <position position="116"/>
    </location>
    <ligand>
        <name>Zn(2+)</name>
        <dbReference type="ChEBI" id="CHEBI:29105"/>
        <note>catalytic</note>
    </ligand>
</feature>
<evidence type="ECO:0000256" key="4">
    <source>
        <dbReference type="ARBA" id="ARBA00022759"/>
    </source>
</evidence>
<dbReference type="GO" id="GO:0005737">
    <property type="term" value="C:cytoplasm"/>
    <property type="evidence" value="ECO:0007669"/>
    <property type="project" value="UniProtKB-SubCell"/>
</dbReference>
<dbReference type="HAMAP" id="MF_00009">
    <property type="entry name" value="Endoribonucl_YbeY"/>
    <property type="match status" value="1"/>
</dbReference>
<evidence type="ECO:0000256" key="6">
    <source>
        <dbReference type="ARBA" id="ARBA00022833"/>
    </source>
</evidence>
<keyword evidence="7" id="KW-0698">rRNA processing</keyword>
<keyword evidence="4 7" id="KW-0255">Endonuclease</keyword>
<dbReference type="InterPro" id="IPR002036">
    <property type="entry name" value="YbeY"/>
</dbReference>
<dbReference type="Pfam" id="PF02130">
    <property type="entry name" value="YbeY"/>
    <property type="match status" value="1"/>
</dbReference>
<dbReference type="GO" id="GO:0004521">
    <property type="term" value="F:RNA endonuclease activity"/>
    <property type="evidence" value="ECO:0007669"/>
    <property type="project" value="UniProtKB-UniRule"/>
</dbReference>
<dbReference type="STRING" id="1194090.SAMN05443144_101401"/>
<dbReference type="RefSeq" id="WP_073059116.1">
    <property type="nucleotide sequence ID" value="NZ_FQUS01000001.1"/>
</dbReference>
<comment type="function">
    <text evidence="7">Single strand-specific metallo-endoribonuclease involved in late-stage 70S ribosome quality control and in maturation of the 3' terminus of the 16S rRNA.</text>
</comment>
<name>A0A1M4TVZ0_9BACT</name>
<comment type="similarity">
    <text evidence="1 7">Belongs to the endoribonuclease YbeY family.</text>
</comment>
<evidence type="ECO:0000256" key="3">
    <source>
        <dbReference type="ARBA" id="ARBA00022723"/>
    </source>
</evidence>
<evidence type="ECO:0000256" key="7">
    <source>
        <dbReference type="HAMAP-Rule" id="MF_00009"/>
    </source>
</evidence>
<dbReference type="PANTHER" id="PTHR46986:SF1">
    <property type="entry name" value="ENDORIBONUCLEASE YBEY, CHLOROPLASTIC"/>
    <property type="match status" value="1"/>
</dbReference>
<dbReference type="GO" id="GO:0008270">
    <property type="term" value="F:zinc ion binding"/>
    <property type="evidence" value="ECO:0007669"/>
    <property type="project" value="UniProtKB-UniRule"/>
</dbReference>
<comment type="cofactor">
    <cofactor evidence="7">
        <name>Zn(2+)</name>
        <dbReference type="ChEBI" id="CHEBI:29105"/>
    </cofactor>
    <text evidence="7">Binds 1 zinc ion.</text>
</comment>
<dbReference type="NCBIfam" id="TIGR00043">
    <property type="entry name" value="rRNA maturation RNase YbeY"/>
    <property type="match status" value="1"/>
</dbReference>
<gene>
    <name evidence="7" type="primary">ybeY</name>
    <name evidence="8" type="ORF">SAMN05443144_101401</name>
</gene>
<keyword evidence="7" id="KW-0963">Cytoplasm</keyword>
<keyword evidence="7" id="KW-0690">Ribosome biogenesis</keyword>
<evidence type="ECO:0000313" key="9">
    <source>
        <dbReference type="Proteomes" id="UP000184041"/>
    </source>
</evidence>
<dbReference type="OrthoDB" id="9811984at2"/>
<dbReference type="EMBL" id="FQUS01000001">
    <property type="protein sequence ID" value="SHE48596.1"/>
    <property type="molecule type" value="Genomic_DNA"/>
</dbReference>
<protein>
    <recommendedName>
        <fullName evidence="7">Endoribonuclease YbeY</fullName>
        <ecNumber evidence="7">3.1.-.-</ecNumber>
    </recommendedName>
</protein>
<evidence type="ECO:0000256" key="5">
    <source>
        <dbReference type="ARBA" id="ARBA00022801"/>
    </source>
</evidence>
<evidence type="ECO:0000256" key="1">
    <source>
        <dbReference type="ARBA" id="ARBA00010875"/>
    </source>
</evidence>
<evidence type="ECO:0000256" key="2">
    <source>
        <dbReference type="ARBA" id="ARBA00022722"/>
    </source>
</evidence>
<dbReference type="Gene3D" id="3.40.390.30">
    <property type="entry name" value="Metalloproteases ('zincins'), catalytic domain"/>
    <property type="match status" value="1"/>
</dbReference>
<keyword evidence="9" id="KW-1185">Reference proteome</keyword>
<feature type="binding site" evidence="7">
    <location>
        <position position="120"/>
    </location>
    <ligand>
        <name>Zn(2+)</name>
        <dbReference type="ChEBI" id="CHEBI:29105"/>
        <note>catalytic</note>
    </ligand>
</feature>
<organism evidence="8 9">
    <name type="scientific">Fodinibius roseus</name>
    <dbReference type="NCBI Taxonomy" id="1194090"/>
    <lineage>
        <taxon>Bacteria</taxon>
        <taxon>Pseudomonadati</taxon>
        <taxon>Balneolota</taxon>
        <taxon>Balneolia</taxon>
        <taxon>Balneolales</taxon>
        <taxon>Balneolaceae</taxon>
        <taxon>Fodinibius</taxon>
    </lineage>
</organism>